<evidence type="ECO:0000256" key="3">
    <source>
        <dbReference type="ARBA" id="ARBA00022777"/>
    </source>
</evidence>
<reference evidence="9 10" key="1">
    <citation type="submission" date="2019-08" db="EMBL/GenBank/DDBJ databases">
        <authorList>
            <person name="Dhanesh K."/>
            <person name="Kumar G."/>
            <person name="Sasikala C."/>
            <person name="Venkata Ramana C."/>
        </authorList>
    </citation>
    <scope>NUCLEOTIDE SEQUENCE [LARGE SCALE GENOMIC DNA]</scope>
    <source>
        <strain evidence="9 10">JC645</strain>
    </source>
</reference>
<dbReference type="SMART" id="SM00220">
    <property type="entry name" value="S_TKc"/>
    <property type="match status" value="1"/>
</dbReference>
<dbReference type="Pfam" id="PF00069">
    <property type="entry name" value="Pkinase"/>
    <property type="match status" value="1"/>
</dbReference>
<dbReference type="PROSITE" id="PS00108">
    <property type="entry name" value="PROTEIN_KINASE_ST"/>
    <property type="match status" value="1"/>
</dbReference>
<feature type="modified residue" description="4-aspartylphosphate" evidence="5">
    <location>
        <position position="398"/>
    </location>
</feature>
<dbReference type="PANTHER" id="PTHR43289:SF6">
    <property type="entry name" value="SERINE_THREONINE-PROTEIN KINASE NEKL-3"/>
    <property type="match status" value="1"/>
</dbReference>
<feature type="domain" description="Response regulatory" evidence="8">
    <location>
        <begin position="346"/>
        <end position="463"/>
    </location>
</feature>
<dbReference type="PANTHER" id="PTHR43289">
    <property type="entry name" value="MITOGEN-ACTIVATED PROTEIN KINASE KINASE KINASE 20-RELATED"/>
    <property type="match status" value="1"/>
</dbReference>
<organism evidence="9 10">
    <name type="scientific">Roseiconus nitratireducens</name>
    <dbReference type="NCBI Taxonomy" id="2605748"/>
    <lineage>
        <taxon>Bacteria</taxon>
        <taxon>Pseudomonadati</taxon>
        <taxon>Planctomycetota</taxon>
        <taxon>Planctomycetia</taxon>
        <taxon>Pirellulales</taxon>
        <taxon>Pirellulaceae</taxon>
        <taxon>Roseiconus</taxon>
    </lineage>
</organism>
<proteinExistence type="predicted"/>
<dbReference type="SMART" id="SM00448">
    <property type="entry name" value="REC"/>
    <property type="match status" value="1"/>
</dbReference>
<dbReference type="InterPro" id="IPR000719">
    <property type="entry name" value="Prot_kinase_dom"/>
</dbReference>
<dbReference type="RefSeq" id="WP_150078718.1">
    <property type="nucleotide sequence ID" value="NZ_VWOX01000014.1"/>
</dbReference>
<feature type="domain" description="Protein kinase" evidence="7">
    <location>
        <begin position="71"/>
        <end position="332"/>
    </location>
</feature>
<dbReference type="PROSITE" id="PS50011">
    <property type="entry name" value="PROTEIN_KINASE_DOM"/>
    <property type="match status" value="1"/>
</dbReference>
<dbReference type="PROSITE" id="PS00107">
    <property type="entry name" value="PROTEIN_KINASE_ATP"/>
    <property type="match status" value="1"/>
</dbReference>
<dbReference type="InterPro" id="IPR011009">
    <property type="entry name" value="Kinase-like_dom_sf"/>
</dbReference>
<dbReference type="AlphaFoldDB" id="A0A5M6D4X0"/>
<dbReference type="GO" id="GO:0004674">
    <property type="term" value="F:protein serine/threonine kinase activity"/>
    <property type="evidence" value="ECO:0007669"/>
    <property type="project" value="TreeGrafter"/>
</dbReference>
<evidence type="ECO:0000313" key="9">
    <source>
        <dbReference type="EMBL" id="KAA5540245.1"/>
    </source>
</evidence>
<dbReference type="InterPro" id="IPR008271">
    <property type="entry name" value="Ser/Thr_kinase_AS"/>
</dbReference>
<keyword evidence="2 6" id="KW-0547">Nucleotide-binding</keyword>
<dbReference type="Gene3D" id="3.40.50.2300">
    <property type="match status" value="1"/>
</dbReference>
<evidence type="ECO:0000256" key="1">
    <source>
        <dbReference type="ARBA" id="ARBA00022679"/>
    </source>
</evidence>
<evidence type="ECO:0000313" key="10">
    <source>
        <dbReference type="Proteomes" id="UP000324479"/>
    </source>
</evidence>
<keyword evidence="5" id="KW-0597">Phosphoprotein</keyword>
<dbReference type="Gene3D" id="1.10.510.10">
    <property type="entry name" value="Transferase(Phosphotransferase) domain 1"/>
    <property type="match status" value="1"/>
</dbReference>
<dbReference type="InterPro" id="IPR011006">
    <property type="entry name" value="CheY-like_superfamily"/>
</dbReference>
<feature type="binding site" evidence="6">
    <location>
        <position position="100"/>
    </location>
    <ligand>
        <name>ATP</name>
        <dbReference type="ChEBI" id="CHEBI:30616"/>
    </ligand>
</feature>
<name>A0A5M6D4X0_9BACT</name>
<evidence type="ECO:0000256" key="5">
    <source>
        <dbReference type="PROSITE-ProRule" id="PRU00169"/>
    </source>
</evidence>
<dbReference type="SUPFAM" id="SSF56112">
    <property type="entry name" value="Protein kinase-like (PK-like)"/>
    <property type="match status" value="1"/>
</dbReference>
<accession>A0A5M6D4X0</accession>
<keyword evidence="4 6" id="KW-0067">ATP-binding</keyword>
<comment type="caution">
    <text evidence="9">The sequence shown here is derived from an EMBL/GenBank/DDBJ whole genome shotgun (WGS) entry which is preliminary data.</text>
</comment>
<dbReference type="Gene3D" id="3.30.200.20">
    <property type="entry name" value="Phosphorylase Kinase, domain 1"/>
    <property type="match status" value="1"/>
</dbReference>
<dbReference type="InterPro" id="IPR017441">
    <property type="entry name" value="Protein_kinase_ATP_BS"/>
</dbReference>
<dbReference type="InterPro" id="IPR001789">
    <property type="entry name" value="Sig_transdc_resp-reg_receiver"/>
</dbReference>
<dbReference type="Proteomes" id="UP000324479">
    <property type="component" value="Unassembled WGS sequence"/>
</dbReference>
<keyword evidence="10" id="KW-1185">Reference proteome</keyword>
<dbReference type="PROSITE" id="PS50110">
    <property type="entry name" value="RESPONSE_REGULATORY"/>
    <property type="match status" value="1"/>
</dbReference>
<protein>
    <submittedName>
        <fullName evidence="9">Protein kinase</fullName>
    </submittedName>
</protein>
<evidence type="ECO:0000259" key="8">
    <source>
        <dbReference type="PROSITE" id="PS50110"/>
    </source>
</evidence>
<sequence>MSSFNTSVLCRVPQGPATQFVAESMIERLNASGQFSSEQLGLVREELRRWLNHQSSLSFEESLERKKIGRYVIQELLGCGGSGQVFSALTEDGSERVALKVLRSIHSTDRFKREMDLVQRLAHPNVVISYEVGQQDQILYIAMEQLLGPDLQKYVLHHGPLDWKRSLDVMIDAARGLEHAHRRGLIHRDVKPGNLMFDGDEIVKVTDLGLAALSDQEEQASLAVFNTLDGVSAGTPDFMAPEQAISLSSATALSDVYSLGATWFYLLTGRSRIPGDSLCDKLRALRHNRSLGRLCHDVAPSHVRAVWEKMVAHQPENRYQSMTEVLETLESIRPVNIEPCGKRSVEVLIVEDNQDDLVLTVEMLRRANSSITTHAAHSVAEAVEQLRAHPTIDVVLLDLQLPDSFGCGTVQKMRGLFEDLPILVLTGQQDVSVGEACIAGGADDFASKNDLNANVLERMIFITLSRRSHSAESLATP</sequence>
<evidence type="ECO:0000259" key="7">
    <source>
        <dbReference type="PROSITE" id="PS50011"/>
    </source>
</evidence>
<dbReference type="SUPFAM" id="SSF52172">
    <property type="entry name" value="CheY-like"/>
    <property type="match status" value="1"/>
</dbReference>
<evidence type="ECO:0000256" key="6">
    <source>
        <dbReference type="PROSITE-ProRule" id="PRU10141"/>
    </source>
</evidence>
<evidence type="ECO:0000256" key="2">
    <source>
        <dbReference type="ARBA" id="ARBA00022741"/>
    </source>
</evidence>
<gene>
    <name evidence="9" type="ORF">FYK55_21690</name>
</gene>
<keyword evidence="1" id="KW-0808">Transferase</keyword>
<dbReference type="Pfam" id="PF00072">
    <property type="entry name" value="Response_reg"/>
    <property type="match status" value="1"/>
</dbReference>
<dbReference type="CDD" id="cd14014">
    <property type="entry name" value="STKc_PknB_like"/>
    <property type="match status" value="1"/>
</dbReference>
<evidence type="ECO:0000256" key="4">
    <source>
        <dbReference type="ARBA" id="ARBA00022840"/>
    </source>
</evidence>
<dbReference type="EMBL" id="VWOX01000014">
    <property type="protein sequence ID" value="KAA5540245.1"/>
    <property type="molecule type" value="Genomic_DNA"/>
</dbReference>
<dbReference type="GO" id="GO:0000160">
    <property type="term" value="P:phosphorelay signal transduction system"/>
    <property type="evidence" value="ECO:0007669"/>
    <property type="project" value="InterPro"/>
</dbReference>
<dbReference type="GO" id="GO:0005524">
    <property type="term" value="F:ATP binding"/>
    <property type="evidence" value="ECO:0007669"/>
    <property type="project" value="UniProtKB-UniRule"/>
</dbReference>
<keyword evidence="3 9" id="KW-0418">Kinase</keyword>
<dbReference type="CDD" id="cd00156">
    <property type="entry name" value="REC"/>
    <property type="match status" value="1"/>
</dbReference>